<name>A0A8J2VUI5_9RHOB</name>
<comment type="similarity">
    <text evidence="1 2">Belongs to the RNase T2 family.</text>
</comment>
<sequence>MKALAVILLCLLPLNAMAQERRGAAAGRFDFWVLALSWSPTWCAERRDRRDDAQCVRQRGFVVHGLWPQYARGFPSYCGTDPTVVSREAMRPALGLMPSEGLARYQWRKHGTCSGLGPSAYFNTIGKAAQAIRLPAAMAGGAELPHRLRPDALVASFVQVNPGLRREMLAVACEGGALTEVRICLSRTLQFQPCPQVAARTCRQREISVPKP</sequence>
<dbReference type="CDD" id="cd01062">
    <property type="entry name" value="RNase_T2_prok"/>
    <property type="match status" value="1"/>
</dbReference>
<dbReference type="RefSeq" id="WP_229729296.1">
    <property type="nucleotide sequence ID" value="NZ_BMCP01000002.1"/>
</dbReference>
<dbReference type="InterPro" id="IPR018188">
    <property type="entry name" value="RNase_T2_His_AS_1"/>
</dbReference>
<feature type="chain" id="PRO_5035240429" evidence="3">
    <location>
        <begin position="19"/>
        <end position="212"/>
    </location>
</feature>
<accession>A0A8J2VUI5</accession>
<evidence type="ECO:0000256" key="2">
    <source>
        <dbReference type="RuleBase" id="RU004328"/>
    </source>
</evidence>
<gene>
    <name evidence="4" type="ORF">GCM10007276_17150</name>
</gene>
<dbReference type="Gene3D" id="3.90.730.10">
    <property type="entry name" value="Ribonuclease T2-like"/>
    <property type="match status" value="1"/>
</dbReference>
<dbReference type="InterPro" id="IPR033130">
    <property type="entry name" value="RNase_T2_His_AS_2"/>
</dbReference>
<dbReference type="EMBL" id="BMCP01000002">
    <property type="protein sequence ID" value="GGE40381.1"/>
    <property type="molecule type" value="Genomic_DNA"/>
</dbReference>
<dbReference type="PROSITE" id="PS00531">
    <property type="entry name" value="RNASE_T2_2"/>
    <property type="match status" value="1"/>
</dbReference>
<dbReference type="PROSITE" id="PS00530">
    <property type="entry name" value="RNASE_T2_1"/>
    <property type="match status" value="1"/>
</dbReference>
<feature type="signal peptide" evidence="3">
    <location>
        <begin position="1"/>
        <end position="18"/>
    </location>
</feature>
<dbReference type="PANTHER" id="PTHR11240:SF22">
    <property type="entry name" value="RIBONUCLEASE T2"/>
    <property type="match status" value="1"/>
</dbReference>
<comment type="caution">
    <text evidence="4">The sequence shown here is derived from an EMBL/GenBank/DDBJ whole genome shotgun (WGS) entry which is preliminary data.</text>
</comment>
<dbReference type="Pfam" id="PF00445">
    <property type="entry name" value="Ribonuclease_T2"/>
    <property type="match status" value="1"/>
</dbReference>
<evidence type="ECO:0000256" key="3">
    <source>
        <dbReference type="SAM" id="SignalP"/>
    </source>
</evidence>
<dbReference type="Proteomes" id="UP000602745">
    <property type="component" value="Unassembled WGS sequence"/>
</dbReference>
<evidence type="ECO:0000256" key="1">
    <source>
        <dbReference type="ARBA" id="ARBA00007469"/>
    </source>
</evidence>
<dbReference type="AlphaFoldDB" id="A0A8J2VUI5"/>
<protein>
    <submittedName>
        <fullName evidence="4">Ribonuclease</fullName>
    </submittedName>
</protein>
<reference evidence="4" key="2">
    <citation type="submission" date="2020-09" db="EMBL/GenBank/DDBJ databases">
        <authorList>
            <person name="Sun Q."/>
            <person name="Sedlacek I."/>
        </authorList>
    </citation>
    <scope>NUCLEOTIDE SEQUENCE</scope>
    <source>
        <strain evidence="4">CCM 7684</strain>
    </source>
</reference>
<evidence type="ECO:0000313" key="4">
    <source>
        <dbReference type="EMBL" id="GGE40381.1"/>
    </source>
</evidence>
<proteinExistence type="inferred from homology"/>
<dbReference type="GO" id="GO:0006401">
    <property type="term" value="P:RNA catabolic process"/>
    <property type="evidence" value="ECO:0007669"/>
    <property type="project" value="TreeGrafter"/>
</dbReference>
<organism evidence="4 5">
    <name type="scientific">Agaricicola taiwanensis</name>
    <dbReference type="NCBI Taxonomy" id="591372"/>
    <lineage>
        <taxon>Bacteria</taxon>
        <taxon>Pseudomonadati</taxon>
        <taxon>Pseudomonadota</taxon>
        <taxon>Alphaproteobacteria</taxon>
        <taxon>Rhodobacterales</taxon>
        <taxon>Paracoccaceae</taxon>
        <taxon>Agaricicola</taxon>
    </lineage>
</organism>
<evidence type="ECO:0000313" key="5">
    <source>
        <dbReference type="Proteomes" id="UP000602745"/>
    </source>
</evidence>
<dbReference type="PANTHER" id="PTHR11240">
    <property type="entry name" value="RIBONUCLEASE T2"/>
    <property type="match status" value="1"/>
</dbReference>
<dbReference type="SUPFAM" id="SSF55895">
    <property type="entry name" value="Ribonuclease Rh-like"/>
    <property type="match status" value="1"/>
</dbReference>
<dbReference type="InterPro" id="IPR001568">
    <property type="entry name" value="RNase_T2-like"/>
</dbReference>
<keyword evidence="3" id="KW-0732">Signal</keyword>
<reference evidence="4" key="1">
    <citation type="journal article" date="2014" name="Int. J. Syst. Evol. Microbiol.">
        <title>Complete genome sequence of Corynebacterium casei LMG S-19264T (=DSM 44701T), isolated from a smear-ripened cheese.</title>
        <authorList>
            <consortium name="US DOE Joint Genome Institute (JGI-PGF)"/>
            <person name="Walter F."/>
            <person name="Albersmeier A."/>
            <person name="Kalinowski J."/>
            <person name="Ruckert C."/>
        </authorList>
    </citation>
    <scope>NUCLEOTIDE SEQUENCE</scope>
    <source>
        <strain evidence="4">CCM 7684</strain>
    </source>
</reference>
<keyword evidence="5" id="KW-1185">Reference proteome</keyword>
<dbReference type="GO" id="GO:0033897">
    <property type="term" value="F:ribonuclease T2 activity"/>
    <property type="evidence" value="ECO:0007669"/>
    <property type="project" value="InterPro"/>
</dbReference>
<dbReference type="GO" id="GO:0003723">
    <property type="term" value="F:RNA binding"/>
    <property type="evidence" value="ECO:0007669"/>
    <property type="project" value="InterPro"/>
</dbReference>
<dbReference type="InterPro" id="IPR039378">
    <property type="entry name" value="RNase_T2_prok"/>
</dbReference>
<dbReference type="InterPro" id="IPR036430">
    <property type="entry name" value="RNase_T2-like_sf"/>
</dbReference>